<keyword evidence="2" id="KW-0812">Transmembrane</keyword>
<evidence type="ECO:0000313" key="3">
    <source>
        <dbReference type="EMBL" id="KAF2752872.1"/>
    </source>
</evidence>
<reference evidence="3" key="1">
    <citation type="journal article" date="2020" name="Stud. Mycol.">
        <title>101 Dothideomycetes genomes: a test case for predicting lifestyles and emergence of pathogens.</title>
        <authorList>
            <person name="Haridas S."/>
            <person name="Albert R."/>
            <person name="Binder M."/>
            <person name="Bloem J."/>
            <person name="Labutti K."/>
            <person name="Salamov A."/>
            <person name="Andreopoulos B."/>
            <person name="Baker S."/>
            <person name="Barry K."/>
            <person name="Bills G."/>
            <person name="Bluhm B."/>
            <person name="Cannon C."/>
            <person name="Castanera R."/>
            <person name="Culley D."/>
            <person name="Daum C."/>
            <person name="Ezra D."/>
            <person name="Gonzalez J."/>
            <person name="Henrissat B."/>
            <person name="Kuo A."/>
            <person name="Liang C."/>
            <person name="Lipzen A."/>
            <person name="Lutzoni F."/>
            <person name="Magnuson J."/>
            <person name="Mondo S."/>
            <person name="Nolan M."/>
            <person name="Ohm R."/>
            <person name="Pangilinan J."/>
            <person name="Park H.-J."/>
            <person name="Ramirez L."/>
            <person name="Alfaro M."/>
            <person name="Sun H."/>
            <person name="Tritt A."/>
            <person name="Yoshinaga Y."/>
            <person name="Zwiers L.-H."/>
            <person name="Turgeon B."/>
            <person name="Goodwin S."/>
            <person name="Spatafora J."/>
            <person name="Crous P."/>
            <person name="Grigoriev I."/>
        </authorList>
    </citation>
    <scope>NUCLEOTIDE SEQUENCE</scope>
    <source>
        <strain evidence="3">CBS 121739</strain>
    </source>
</reference>
<dbReference type="AlphaFoldDB" id="A0A6A6VQI8"/>
<dbReference type="PANTHER" id="PTHR41807:SF1">
    <property type="entry name" value="GLUTATHIONE TRANSFERASE 3"/>
    <property type="match status" value="1"/>
</dbReference>
<sequence length="335" mass="36923">MSTWLSRQRKSDLQRYADDAGLKYNDSILKDDLSALLDTHLKDNATSLSKLPSLREYYDRTERASPIKRAPSNAPATAAGVNSEGDTPKPRKRRVTKVKEESEEASPDVKALAARTPRAVQKVAARVPLPPSPAVVTDAIERQTANIKAQGLELWERLGLDDSVEDIRESLSSVVAVQALAFILEGAGIRRETLHMRHAFNTPSIDALRLPSYPVKLPDFFEVLTGGFWAPTTLWATTSLIVPLIFAYFFNLTLKKSSTGLKVSSKSYQADPLAFNIVKALITYLVYGQAFRFWGLVDDTTVATVDRGFYGNYQGVLISSGIGALVSLYEAILKK</sequence>
<name>A0A6A6VQI8_9PEZI</name>
<feature type="transmembrane region" description="Helical" evidence="2">
    <location>
        <begin position="314"/>
        <end position="333"/>
    </location>
</feature>
<proteinExistence type="predicted"/>
<organism evidence="3 4">
    <name type="scientific">Pseudovirgaria hyperparasitica</name>
    <dbReference type="NCBI Taxonomy" id="470096"/>
    <lineage>
        <taxon>Eukaryota</taxon>
        <taxon>Fungi</taxon>
        <taxon>Dikarya</taxon>
        <taxon>Ascomycota</taxon>
        <taxon>Pezizomycotina</taxon>
        <taxon>Dothideomycetes</taxon>
        <taxon>Dothideomycetes incertae sedis</taxon>
        <taxon>Acrospermales</taxon>
        <taxon>Acrospermaceae</taxon>
        <taxon>Pseudovirgaria</taxon>
    </lineage>
</organism>
<dbReference type="InterPro" id="IPR038872">
    <property type="entry name" value="Put_GTT3"/>
</dbReference>
<accession>A0A6A6VQI8</accession>
<dbReference type="RefSeq" id="XP_033595323.1">
    <property type="nucleotide sequence ID" value="XM_033745894.1"/>
</dbReference>
<gene>
    <name evidence="3" type="ORF">EJ05DRAFT_490568</name>
</gene>
<dbReference type="OrthoDB" id="4034134at2759"/>
<dbReference type="GO" id="GO:0016020">
    <property type="term" value="C:membrane"/>
    <property type="evidence" value="ECO:0007669"/>
    <property type="project" value="TreeGrafter"/>
</dbReference>
<dbReference type="GeneID" id="54486948"/>
<keyword evidence="2" id="KW-1133">Transmembrane helix</keyword>
<feature type="transmembrane region" description="Helical" evidence="2">
    <location>
        <begin position="273"/>
        <end position="294"/>
    </location>
</feature>
<protein>
    <submittedName>
        <fullName evidence="3">Uncharacterized protein</fullName>
    </submittedName>
</protein>
<keyword evidence="2" id="KW-0472">Membrane</keyword>
<dbReference type="PANTHER" id="PTHR41807">
    <property type="entry name" value="GLUTATHIONE TRANSFERASE 3"/>
    <property type="match status" value="1"/>
</dbReference>
<dbReference type="EMBL" id="ML996591">
    <property type="protein sequence ID" value="KAF2752872.1"/>
    <property type="molecule type" value="Genomic_DNA"/>
</dbReference>
<feature type="region of interest" description="Disordered" evidence="1">
    <location>
        <begin position="62"/>
        <end position="113"/>
    </location>
</feature>
<keyword evidence="4" id="KW-1185">Reference proteome</keyword>
<dbReference type="Proteomes" id="UP000799437">
    <property type="component" value="Unassembled WGS sequence"/>
</dbReference>
<evidence type="ECO:0000313" key="4">
    <source>
        <dbReference type="Proteomes" id="UP000799437"/>
    </source>
</evidence>
<feature type="transmembrane region" description="Helical" evidence="2">
    <location>
        <begin position="228"/>
        <end position="252"/>
    </location>
</feature>
<evidence type="ECO:0000256" key="1">
    <source>
        <dbReference type="SAM" id="MobiDB-lite"/>
    </source>
</evidence>
<evidence type="ECO:0000256" key="2">
    <source>
        <dbReference type="SAM" id="Phobius"/>
    </source>
</evidence>